<keyword evidence="1" id="KW-0472">Membrane</keyword>
<feature type="transmembrane region" description="Helical" evidence="1">
    <location>
        <begin position="39"/>
        <end position="62"/>
    </location>
</feature>
<feature type="transmembrane region" description="Helical" evidence="1">
    <location>
        <begin position="5"/>
        <end position="27"/>
    </location>
</feature>
<dbReference type="EMBL" id="LAZR01005055">
    <property type="protein sequence ID" value="KKN03246.1"/>
    <property type="molecule type" value="Genomic_DNA"/>
</dbReference>
<evidence type="ECO:0000313" key="2">
    <source>
        <dbReference type="EMBL" id="KKN03246.1"/>
    </source>
</evidence>
<reference evidence="2" key="1">
    <citation type="journal article" date="2015" name="Nature">
        <title>Complex archaea that bridge the gap between prokaryotes and eukaryotes.</title>
        <authorList>
            <person name="Spang A."/>
            <person name="Saw J.H."/>
            <person name="Jorgensen S.L."/>
            <person name="Zaremba-Niedzwiedzka K."/>
            <person name="Martijn J."/>
            <person name="Lind A.E."/>
            <person name="van Eijk R."/>
            <person name="Schleper C."/>
            <person name="Guy L."/>
            <person name="Ettema T.J."/>
        </authorList>
    </citation>
    <scope>NUCLEOTIDE SEQUENCE</scope>
</reference>
<keyword evidence="1" id="KW-1133">Transmembrane helix</keyword>
<name>A0A0F9PQ67_9ZZZZ</name>
<keyword evidence="1" id="KW-0812">Transmembrane</keyword>
<gene>
    <name evidence="2" type="ORF">LCGC14_1109580</name>
</gene>
<sequence length="71" mass="7925">MEKIIVAVVVLVGVVVLLATMGLLLAFPIKWTWNYTMPMLFNLGTITWGQAWCLHFLTGCLIKATQTNTNN</sequence>
<proteinExistence type="predicted"/>
<organism evidence="2">
    <name type="scientific">marine sediment metagenome</name>
    <dbReference type="NCBI Taxonomy" id="412755"/>
    <lineage>
        <taxon>unclassified sequences</taxon>
        <taxon>metagenomes</taxon>
        <taxon>ecological metagenomes</taxon>
    </lineage>
</organism>
<comment type="caution">
    <text evidence="2">The sequence shown here is derived from an EMBL/GenBank/DDBJ whole genome shotgun (WGS) entry which is preliminary data.</text>
</comment>
<evidence type="ECO:0000256" key="1">
    <source>
        <dbReference type="SAM" id="Phobius"/>
    </source>
</evidence>
<dbReference type="AlphaFoldDB" id="A0A0F9PQ67"/>
<protein>
    <submittedName>
        <fullName evidence="2">Uncharacterized protein</fullName>
    </submittedName>
</protein>
<accession>A0A0F9PQ67</accession>